<keyword evidence="1" id="KW-0472">Membrane</keyword>
<gene>
    <name evidence="3" type="ORF">CYJ25_08795</name>
</gene>
<evidence type="ECO:0000259" key="2">
    <source>
        <dbReference type="Pfam" id="PF00462"/>
    </source>
</evidence>
<organism evidence="3 4">
    <name type="scientific">Schaalia turicensis</name>
    <dbReference type="NCBI Taxonomy" id="131111"/>
    <lineage>
        <taxon>Bacteria</taxon>
        <taxon>Bacillati</taxon>
        <taxon>Actinomycetota</taxon>
        <taxon>Actinomycetes</taxon>
        <taxon>Actinomycetales</taxon>
        <taxon>Actinomycetaceae</taxon>
        <taxon>Schaalia</taxon>
    </lineage>
</organism>
<dbReference type="RefSeq" id="WP_101628765.1">
    <property type="nucleotide sequence ID" value="NZ_PKKJ01000021.1"/>
</dbReference>
<protein>
    <recommendedName>
        <fullName evidence="2">Glutaredoxin domain-containing protein</fullName>
    </recommendedName>
</protein>
<dbReference type="OrthoDB" id="8991911at2"/>
<dbReference type="SUPFAM" id="SSF52833">
    <property type="entry name" value="Thioredoxin-like"/>
    <property type="match status" value="1"/>
</dbReference>
<name>A0A2I1I3B2_9ACTO</name>
<feature type="domain" description="Glutaredoxin" evidence="2">
    <location>
        <begin position="3"/>
        <end position="30"/>
    </location>
</feature>
<dbReference type="Pfam" id="PF00462">
    <property type="entry name" value="Glutaredoxin"/>
    <property type="match status" value="1"/>
</dbReference>
<keyword evidence="1" id="KW-1133">Transmembrane helix</keyword>
<dbReference type="Gene3D" id="3.40.30.10">
    <property type="entry name" value="Glutaredoxin"/>
    <property type="match status" value="1"/>
</dbReference>
<dbReference type="InterPro" id="IPR002109">
    <property type="entry name" value="Glutaredoxin"/>
</dbReference>
<accession>A0A2I1I3B2</accession>
<dbReference type="AlphaFoldDB" id="A0A2I1I3B2"/>
<keyword evidence="1" id="KW-0812">Transmembrane</keyword>
<evidence type="ECO:0000313" key="3">
    <source>
        <dbReference type="EMBL" id="PKY65618.1"/>
    </source>
</evidence>
<evidence type="ECO:0000313" key="4">
    <source>
        <dbReference type="Proteomes" id="UP000234545"/>
    </source>
</evidence>
<dbReference type="InterPro" id="IPR036249">
    <property type="entry name" value="Thioredoxin-like_sf"/>
</dbReference>
<dbReference type="Proteomes" id="UP000234545">
    <property type="component" value="Unassembled WGS sequence"/>
</dbReference>
<dbReference type="EMBL" id="PKKJ01000021">
    <property type="protein sequence ID" value="PKY65618.1"/>
    <property type="molecule type" value="Genomic_DNA"/>
</dbReference>
<proteinExistence type="predicted"/>
<reference evidence="3 4" key="1">
    <citation type="submission" date="2017-12" db="EMBL/GenBank/DDBJ databases">
        <title>Phylogenetic diversity of female urinary microbiome.</title>
        <authorList>
            <person name="Thomas-White K."/>
            <person name="Wolfe A.J."/>
        </authorList>
    </citation>
    <scope>NUCLEOTIDE SEQUENCE [LARGE SCALE GENOMIC DNA]</scope>
    <source>
        <strain evidence="3 4">UMB0250</strain>
    </source>
</reference>
<evidence type="ECO:0000256" key="1">
    <source>
        <dbReference type="SAM" id="Phobius"/>
    </source>
</evidence>
<sequence length="55" mass="6420">MDVTIYSKPNCPQCDATKRKFTKEGLSFEVSPGSWTGLFSFFFRGTFSWFLLYLH</sequence>
<comment type="caution">
    <text evidence="3">The sequence shown here is derived from an EMBL/GenBank/DDBJ whole genome shotgun (WGS) entry which is preliminary data.</text>
</comment>
<feature type="transmembrane region" description="Helical" evidence="1">
    <location>
        <begin position="35"/>
        <end position="54"/>
    </location>
</feature>